<dbReference type="Pfam" id="PF18962">
    <property type="entry name" value="Por_Secre_tail"/>
    <property type="match status" value="1"/>
</dbReference>
<evidence type="ECO:0000313" key="3">
    <source>
        <dbReference type="Proteomes" id="UP000248553"/>
    </source>
</evidence>
<evidence type="ECO:0000313" key="2">
    <source>
        <dbReference type="EMBL" id="RAK69676.1"/>
    </source>
</evidence>
<dbReference type="PANTHER" id="PTHR47199:SF2">
    <property type="entry name" value="PHOTOSYSTEM II STABILITY_ASSEMBLY FACTOR HCF136, CHLOROPLASTIC"/>
    <property type="match status" value="1"/>
</dbReference>
<organism evidence="2 3">
    <name type="scientific">Hymenobacter edaphi</name>
    <dbReference type="NCBI Taxonomy" id="2211146"/>
    <lineage>
        <taxon>Bacteria</taxon>
        <taxon>Pseudomonadati</taxon>
        <taxon>Bacteroidota</taxon>
        <taxon>Cytophagia</taxon>
        <taxon>Cytophagales</taxon>
        <taxon>Hymenobacteraceae</taxon>
        <taxon>Hymenobacter</taxon>
    </lineage>
</organism>
<dbReference type="InterPro" id="IPR026444">
    <property type="entry name" value="Secre_tail"/>
</dbReference>
<proteinExistence type="predicted"/>
<dbReference type="CDD" id="cd15482">
    <property type="entry name" value="Sialidase_non-viral"/>
    <property type="match status" value="1"/>
</dbReference>
<dbReference type="NCBIfam" id="TIGR04183">
    <property type="entry name" value="Por_Secre_tail"/>
    <property type="match status" value="1"/>
</dbReference>
<dbReference type="Gene3D" id="2.130.10.10">
    <property type="entry name" value="YVTN repeat-like/Quinoprotein amine dehydrogenase"/>
    <property type="match status" value="3"/>
</dbReference>
<dbReference type="SUPFAM" id="SSF110296">
    <property type="entry name" value="Oligoxyloglucan reducing end-specific cellobiohydrolase"/>
    <property type="match status" value="1"/>
</dbReference>
<dbReference type="InterPro" id="IPR015943">
    <property type="entry name" value="WD40/YVTN_repeat-like_dom_sf"/>
</dbReference>
<gene>
    <name evidence="2" type="ORF">DLM85_02115</name>
</gene>
<keyword evidence="3" id="KW-1185">Reference proteome</keyword>
<dbReference type="PANTHER" id="PTHR47199">
    <property type="entry name" value="PHOTOSYSTEM II STABILITY/ASSEMBLY FACTOR HCF136, CHLOROPLASTIC"/>
    <property type="match status" value="1"/>
</dbReference>
<name>A0A328BUH1_9BACT</name>
<reference evidence="3" key="1">
    <citation type="submission" date="2018-05" db="EMBL/GenBank/DDBJ databases">
        <authorList>
            <person name="Nie L."/>
        </authorList>
    </citation>
    <scope>NUCLEOTIDE SEQUENCE [LARGE SCALE GENOMIC DNA]</scope>
    <source>
        <strain evidence="3">NL</strain>
    </source>
</reference>
<dbReference type="AlphaFoldDB" id="A0A328BUH1"/>
<accession>A0A328BUH1</accession>
<dbReference type="EMBL" id="QHKM01000001">
    <property type="protein sequence ID" value="RAK69676.1"/>
    <property type="molecule type" value="Genomic_DNA"/>
</dbReference>
<comment type="caution">
    <text evidence="2">The sequence shown here is derived from an EMBL/GenBank/DDBJ whole genome shotgun (WGS) entry which is preliminary data.</text>
</comment>
<dbReference type="Proteomes" id="UP000248553">
    <property type="component" value="Unassembled WGS sequence"/>
</dbReference>
<evidence type="ECO:0000259" key="1">
    <source>
        <dbReference type="Pfam" id="PF18962"/>
    </source>
</evidence>
<sequence length="433" mass="45042">MLASAQWVTQPINFVAPSYVVALHAADANTLWVAAAENGGATRTLARSTDGGTSWTIRNPSVLNATEEINALTAISPTTAWIATRYGQAGGRILRTTDGGLTWQQQTSSQQFGGPNSYPNFVHFFSATEGVSMGNAPALTPGAAPEIYTTTDGGATWTTVAAVPVTTSGSAVQNPPAVVGSHLWFSSFDGYVYHSPDRGRTWTASNSGAGTPLWNLTFRDAQHGLASYQDPFSGGATRLFRTTDGGSTWTAVTGFSGPLHGAAMQAVPGTGQYLSVGGSLGSGLRGSSYSRDNGQTWVPLETQLNHLTLCVYSPTAAWSGALDLSTGTPLGVHRLSTTVLGTAASAARHAQLAYPNPSADGIFHLGTGPEAATATELRVRDALGREVHHQQLPLAEAAQAAGRSLNLSGYPAGLYTLELRSAAGVVQQKLVIQ</sequence>
<feature type="domain" description="Secretion system C-terminal sorting" evidence="1">
    <location>
        <begin position="354"/>
        <end position="432"/>
    </location>
</feature>
<protein>
    <recommendedName>
        <fullName evidence="1">Secretion system C-terminal sorting domain-containing protein</fullName>
    </recommendedName>
</protein>